<feature type="chain" id="PRO_5046373747" evidence="2">
    <location>
        <begin position="17"/>
        <end position="383"/>
    </location>
</feature>
<feature type="signal peptide" evidence="2">
    <location>
        <begin position="1"/>
        <end position="16"/>
    </location>
</feature>
<dbReference type="InterPro" id="IPR029063">
    <property type="entry name" value="SAM-dependent_MTases_sf"/>
</dbReference>
<reference evidence="3" key="1">
    <citation type="submission" date="2023-10" db="EMBL/GenBank/DDBJ databases">
        <authorList>
            <person name="Chen Y."/>
            <person name="Shah S."/>
            <person name="Dougan E. K."/>
            <person name="Thang M."/>
            <person name="Chan C."/>
        </authorList>
    </citation>
    <scope>NUCLEOTIDE SEQUENCE [LARGE SCALE GENOMIC DNA]</scope>
</reference>
<keyword evidence="4" id="KW-1185">Reference proteome</keyword>
<evidence type="ECO:0000313" key="3">
    <source>
        <dbReference type="EMBL" id="CAK0906417.1"/>
    </source>
</evidence>
<keyword evidence="2" id="KW-0732">Signal</keyword>
<comment type="similarity">
    <text evidence="1">Belongs to the CFA/CMAS family.</text>
</comment>
<dbReference type="CDD" id="cd02440">
    <property type="entry name" value="AdoMet_MTases"/>
    <property type="match status" value="1"/>
</dbReference>
<sequence>MARWFTALAVVAVALAWDRSWFPKLLQGLYPLGVAVMEDVRIPEPVLDILLRPALRVSFYGLVAQTEGPHDNDVGAVPSFADSLRRMPVALFTADANEQHYEVETAFFDIALGKRKKYSAGLWDPGTAVADAGGPLLEAAEERMLDAYVQRAGVEDGMSILDLGCGWGSVTLYLAERFPNARITSVSNSRTQRAYILEQARLRGFSNVDVKTLNVARPEFDEFLIGLGGSLDRIISIEMFEHMKNYESLMRSLSVALKPQGKLFVHIMCHKYVSYHFEEDDLNGWMTTHFFKGGTMPSQFLLQGFQQDLVLENQWNVNGQNYTLTLEGWLQRMDKRREDLLGVFGDALPLRRWRVFMIACAEYFRFRGGSEFFVTHLLFKKRA</sequence>
<dbReference type="Pfam" id="PF02353">
    <property type="entry name" value="CMAS"/>
    <property type="match status" value="1"/>
</dbReference>
<organism evidence="3 4">
    <name type="scientific">Prorocentrum cordatum</name>
    <dbReference type="NCBI Taxonomy" id="2364126"/>
    <lineage>
        <taxon>Eukaryota</taxon>
        <taxon>Sar</taxon>
        <taxon>Alveolata</taxon>
        <taxon>Dinophyceae</taxon>
        <taxon>Prorocentrales</taxon>
        <taxon>Prorocentraceae</taxon>
        <taxon>Prorocentrum</taxon>
    </lineage>
</organism>
<comment type="caution">
    <text evidence="3">The sequence shown here is derived from an EMBL/GenBank/DDBJ whole genome shotgun (WGS) entry which is preliminary data.</text>
</comment>
<accession>A0ABN9Y1U4</accession>
<dbReference type="Proteomes" id="UP001189429">
    <property type="component" value="Unassembled WGS sequence"/>
</dbReference>
<gene>
    <name evidence="3" type="ORF">PCOR1329_LOCUS81733</name>
</gene>
<dbReference type="PANTHER" id="PTHR43832:SF1">
    <property type="entry name" value="S-ADENOSYL-L-METHIONINE-DEPENDENT METHYLTRANSFERASES SUPERFAMILY PROTEIN"/>
    <property type="match status" value="1"/>
</dbReference>
<evidence type="ECO:0000256" key="2">
    <source>
        <dbReference type="SAM" id="SignalP"/>
    </source>
</evidence>
<protein>
    <submittedName>
        <fullName evidence="3">Uncharacterized protein</fullName>
    </submittedName>
</protein>
<dbReference type="EMBL" id="CAUYUJ010021685">
    <property type="protein sequence ID" value="CAK0906417.1"/>
    <property type="molecule type" value="Genomic_DNA"/>
</dbReference>
<evidence type="ECO:0000313" key="4">
    <source>
        <dbReference type="Proteomes" id="UP001189429"/>
    </source>
</evidence>
<proteinExistence type="inferred from homology"/>
<dbReference type="SUPFAM" id="SSF53335">
    <property type="entry name" value="S-adenosyl-L-methionine-dependent methyltransferases"/>
    <property type="match status" value="1"/>
</dbReference>
<evidence type="ECO:0000256" key="1">
    <source>
        <dbReference type="ARBA" id="ARBA00010815"/>
    </source>
</evidence>
<dbReference type="PANTHER" id="PTHR43832">
    <property type="match status" value="1"/>
</dbReference>
<dbReference type="Gene3D" id="3.40.50.150">
    <property type="entry name" value="Vaccinia Virus protein VP39"/>
    <property type="match status" value="1"/>
</dbReference>
<name>A0ABN9Y1U4_9DINO</name>